<evidence type="ECO:0000313" key="2">
    <source>
        <dbReference type="Proteomes" id="UP000060787"/>
    </source>
</evidence>
<keyword evidence="2" id="KW-1185">Reference proteome</keyword>
<dbReference type="eggNOG" id="ENOG5032T22">
    <property type="taxonomic scope" value="Bacteria"/>
</dbReference>
<sequence length="212" mass="23145">MSDQLSLWIDWTHAVALSTALDGKPPAAVLDERTLTRIDEDECARVRGALAQAIAGDRAFGARPSGPGLSAAEQALAEESLDYPFYRQRYLAMQQGMEAGVGRLRERLRARLALRSDGLERLAAVDTVMERALSRRERTLWSAGPVLLGQHFERLRQAAADAQTSGDTSAAVSDVWLEAFRNDMHKVLLAELDVRLQPAQGLLAALCTSPHG</sequence>
<name>A0A0S2F5D2_LYSAN</name>
<protein>
    <recommendedName>
        <fullName evidence="3">DUF3348 domain-containing protein</fullName>
    </recommendedName>
</protein>
<proteinExistence type="predicted"/>
<dbReference type="Pfam" id="PF11828">
    <property type="entry name" value="DUF3348"/>
    <property type="match status" value="1"/>
</dbReference>
<accession>A0A0S2F5D2</accession>
<dbReference type="Proteomes" id="UP000060787">
    <property type="component" value="Chromosome"/>
</dbReference>
<evidence type="ECO:0000313" key="1">
    <source>
        <dbReference type="EMBL" id="ALN78744.1"/>
    </source>
</evidence>
<dbReference type="InterPro" id="IPR021783">
    <property type="entry name" value="DUF3348"/>
</dbReference>
<dbReference type="PATRIC" id="fig|84531.8.peg.611"/>
<dbReference type="EMBL" id="CP011129">
    <property type="protein sequence ID" value="ALN78744.1"/>
    <property type="molecule type" value="Genomic_DNA"/>
</dbReference>
<gene>
    <name evidence="1" type="ORF">LA76x_0583</name>
</gene>
<evidence type="ECO:0008006" key="3">
    <source>
        <dbReference type="Google" id="ProtNLM"/>
    </source>
</evidence>
<reference evidence="1 2" key="1">
    <citation type="journal article" date="2015" name="BMC Genomics">
        <title>Comparative genomics and metabolic profiling of the genus Lysobacter.</title>
        <authorList>
            <person name="de Bruijn I."/>
            <person name="Cheng X."/>
            <person name="de Jager V."/>
            <person name="Exposito R.G."/>
            <person name="Watrous J."/>
            <person name="Patel N."/>
            <person name="Postma J."/>
            <person name="Dorrestein P.C."/>
            <person name="Kobayashi D."/>
            <person name="Raaijmakers J.M."/>
        </authorList>
    </citation>
    <scope>NUCLEOTIDE SEQUENCE [LARGE SCALE GENOMIC DNA]</scope>
    <source>
        <strain evidence="1 2">76</strain>
    </source>
</reference>
<organism evidence="1 2">
    <name type="scientific">Lysobacter antibioticus</name>
    <dbReference type="NCBI Taxonomy" id="84531"/>
    <lineage>
        <taxon>Bacteria</taxon>
        <taxon>Pseudomonadati</taxon>
        <taxon>Pseudomonadota</taxon>
        <taxon>Gammaproteobacteria</taxon>
        <taxon>Lysobacterales</taxon>
        <taxon>Lysobacteraceae</taxon>
        <taxon>Lysobacter</taxon>
    </lineage>
</organism>
<dbReference type="KEGG" id="lab:LA76x_0583"/>
<dbReference type="AlphaFoldDB" id="A0A0S2F5D2"/>
<dbReference type="STRING" id="84531.LA76x_0583"/>